<feature type="compositionally biased region" description="Polar residues" evidence="13">
    <location>
        <begin position="43"/>
        <end position="58"/>
    </location>
</feature>
<dbReference type="Gene3D" id="3.90.20.20">
    <property type="match status" value="1"/>
</dbReference>
<dbReference type="GO" id="GO:0000774">
    <property type="term" value="F:adenyl-nucleotide exchange factor activity"/>
    <property type="evidence" value="ECO:0007669"/>
    <property type="project" value="InterPro"/>
</dbReference>
<evidence type="ECO:0000256" key="11">
    <source>
        <dbReference type="RuleBase" id="RU000639"/>
    </source>
</evidence>
<protein>
    <recommendedName>
        <fullName evidence="8 10">Protein GrpE</fullName>
    </recommendedName>
    <alternativeName>
        <fullName evidence="9 10">HSP-70 cofactor</fullName>
    </alternativeName>
</protein>
<dbReference type="GO" id="GO:0051082">
    <property type="term" value="F:unfolded protein binding"/>
    <property type="evidence" value="ECO:0007669"/>
    <property type="project" value="TreeGrafter"/>
</dbReference>
<dbReference type="InterPro" id="IPR009012">
    <property type="entry name" value="GrpE_head"/>
</dbReference>
<evidence type="ECO:0000313" key="15">
    <source>
        <dbReference type="Proteomes" id="UP000466388"/>
    </source>
</evidence>
<dbReference type="CDD" id="cd00446">
    <property type="entry name" value="GrpE"/>
    <property type="match status" value="1"/>
</dbReference>
<dbReference type="Gene3D" id="2.30.22.10">
    <property type="entry name" value="Head domain of nucleotide exchange factor GrpE"/>
    <property type="match status" value="1"/>
</dbReference>
<dbReference type="PROSITE" id="PS01071">
    <property type="entry name" value="GRPE"/>
    <property type="match status" value="1"/>
</dbReference>
<evidence type="ECO:0000256" key="8">
    <source>
        <dbReference type="ARBA" id="ARBA00072274"/>
    </source>
</evidence>
<dbReference type="InterPro" id="IPR013805">
    <property type="entry name" value="GrpE_CC"/>
</dbReference>
<evidence type="ECO:0000256" key="9">
    <source>
        <dbReference type="ARBA" id="ARBA00076414"/>
    </source>
</evidence>
<reference evidence="14 15" key="1">
    <citation type="submission" date="2019-11" db="EMBL/GenBank/DDBJ databases">
        <title>Lactobacillus sp. nov. CRM56-3, isolated from fermented tea leaves.</title>
        <authorList>
            <person name="Phuengjayaem S."/>
            <person name="Tanasupawat S."/>
        </authorList>
    </citation>
    <scope>NUCLEOTIDE SEQUENCE [LARGE SCALE GENOMIC DNA]</scope>
    <source>
        <strain evidence="14 15">CRM56-3</strain>
    </source>
</reference>
<keyword evidence="6 10" id="KW-0143">Chaperone</keyword>
<dbReference type="GO" id="GO:0042803">
    <property type="term" value="F:protein homodimerization activity"/>
    <property type="evidence" value="ECO:0007669"/>
    <property type="project" value="InterPro"/>
</dbReference>
<evidence type="ECO:0000256" key="6">
    <source>
        <dbReference type="ARBA" id="ARBA00023186"/>
    </source>
</evidence>
<dbReference type="NCBIfam" id="NF010759">
    <property type="entry name" value="PRK14162.1"/>
    <property type="match status" value="1"/>
</dbReference>
<evidence type="ECO:0000256" key="5">
    <source>
        <dbReference type="ARBA" id="ARBA00023016"/>
    </source>
</evidence>
<evidence type="ECO:0000256" key="3">
    <source>
        <dbReference type="ARBA" id="ARBA00011738"/>
    </source>
</evidence>
<accession>A0A7X2XTB2</accession>
<name>A0A7X2XTB2_9LACO</name>
<dbReference type="GO" id="GO:0005737">
    <property type="term" value="C:cytoplasm"/>
    <property type="evidence" value="ECO:0007669"/>
    <property type="project" value="UniProtKB-SubCell"/>
</dbReference>
<dbReference type="PANTHER" id="PTHR21237">
    <property type="entry name" value="GRPE PROTEIN"/>
    <property type="match status" value="1"/>
</dbReference>
<evidence type="ECO:0000256" key="12">
    <source>
        <dbReference type="RuleBase" id="RU004478"/>
    </source>
</evidence>
<keyword evidence="4 10" id="KW-0963">Cytoplasm</keyword>
<comment type="function">
    <text evidence="7 10 11">Participates actively in the response to hyperosmotic and heat shock by preventing the aggregation of stress-denatured proteins, in association with DnaK and GrpE. It is the nucleotide exchange factor for DnaK and may function as a thermosensor. Unfolded proteins bind initially to DnaJ; upon interaction with the DnaJ-bound protein, DnaK hydrolyzes its bound ATP, resulting in the formation of a stable complex. GrpE releases ADP from DnaK; ATP binding to DnaK triggers the release of the substrate protein, thus completing the reaction cycle. Several rounds of ATP-dependent interactions between DnaJ, DnaK and GrpE are required for fully efficient folding.</text>
</comment>
<keyword evidence="15" id="KW-1185">Reference proteome</keyword>
<evidence type="ECO:0000256" key="13">
    <source>
        <dbReference type="SAM" id="MobiDB-lite"/>
    </source>
</evidence>
<dbReference type="HAMAP" id="MF_01151">
    <property type="entry name" value="GrpE"/>
    <property type="match status" value="1"/>
</dbReference>
<feature type="region of interest" description="Disordered" evidence="13">
    <location>
        <begin position="1"/>
        <end position="67"/>
    </location>
</feature>
<dbReference type="NCBIfam" id="NF010738">
    <property type="entry name" value="PRK14140.1"/>
    <property type="match status" value="1"/>
</dbReference>
<comment type="similarity">
    <text evidence="2 10 12">Belongs to the GrpE family.</text>
</comment>
<dbReference type="PANTHER" id="PTHR21237:SF23">
    <property type="entry name" value="GRPE PROTEIN HOMOLOG, MITOCHONDRIAL"/>
    <property type="match status" value="1"/>
</dbReference>
<comment type="caution">
    <text evidence="14">The sequence shown here is derived from an EMBL/GenBank/DDBJ whole genome shotgun (WGS) entry which is preliminary data.</text>
</comment>
<dbReference type="AlphaFoldDB" id="A0A7X2XTB2"/>
<comment type="subcellular location">
    <subcellularLocation>
        <location evidence="1 10">Cytoplasm</location>
    </subcellularLocation>
</comment>
<dbReference type="Pfam" id="PF01025">
    <property type="entry name" value="GrpE"/>
    <property type="match status" value="1"/>
</dbReference>
<dbReference type="Proteomes" id="UP000466388">
    <property type="component" value="Unassembled WGS sequence"/>
</dbReference>
<dbReference type="SUPFAM" id="SSF51064">
    <property type="entry name" value="Head domain of nucleotide exchange factor GrpE"/>
    <property type="match status" value="1"/>
</dbReference>
<sequence>MAEKKTNQATNQDADDKKVKASSAGKQAQASQKQPEANPSKVADQTASTAKTTSTDQKQPAEDSELVKAKAEITSLKQQLDKVSDQYLRSQAEIQNIQNRNKKDQAALIKYDGQQLAHDILPALDNLERALSTPVEGEQAESLKKGIEMVQKHLMDALTSNGVTEIKAEGEKFDPNIHQAVQTVPAESEDQKDHVAKVLQKGYQLKDRVLRPAMVMVAQ</sequence>
<evidence type="ECO:0000256" key="10">
    <source>
        <dbReference type="HAMAP-Rule" id="MF_01151"/>
    </source>
</evidence>
<dbReference type="GO" id="GO:0006457">
    <property type="term" value="P:protein folding"/>
    <property type="evidence" value="ECO:0007669"/>
    <property type="project" value="InterPro"/>
</dbReference>
<evidence type="ECO:0000256" key="1">
    <source>
        <dbReference type="ARBA" id="ARBA00004496"/>
    </source>
</evidence>
<organism evidence="14 15">
    <name type="scientific">Secundilactobacillus folii</name>
    <dbReference type="NCBI Taxonomy" id="2678357"/>
    <lineage>
        <taxon>Bacteria</taxon>
        <taxon>Bacillati</taxon>
        <taxon>Bacillota</taxon>
        <taxon>Bacilli</taxon>
        <taxon>Lactobacillales</taxon>
        <taxon>Lactobacillaceae</taxon>
        <taxon>Secundilactobacillus</taxon>
    </lineage>
</organism>
<dbReference type="GO" id="GO:0051087">
    <property type="term" value="F:protein-folding chaperone binding"/>
    <property type="evidence" value="ECO:0007669"/>
    <property type="project" value="InterPro"/>
</dbReference>
<evidence type="ECO:0000256" key="2">
    <source>
        <dbReference type="ARBA" id="ARBA00009054"/>
    </source>
</evidence>
<feature type="compositionally biased region" description="Low complexity" evidence="13">
    <location>
        <begin position="21"/>
        <end position="34"/>
    </location>
</feature>
<proteinExistence type="inferred from homology"/>
<evidence type="ECO:0000313" key="14">
    <source>
        <dbReference type="EMBL" id="MTV81277.1"/>
    </source>
</evidence>
<evidence type="ECO:0000256" key="4">
    <source>
        <dbReference type="ARBA" id="ARBA00022490"/>
    </source>
</evidence>
<dbReference type="SUPFAM" id="SSF58014">
    <property type="entry name" value="Coiled-coil domain of nucleotide exchange factor GrpE"/>
    <property type="match status" value="1"/>
</dbReference>
<keyword evidence="5 10" id="KW-0346">Stress response</keyword>
<dbReference type="InterPro" id="IPR000740">
    <property type="entry name" value="GrpE"/>
</dbReference>
<dbReference type="PRINTS" id="PR00773">
    <property type="entry name" value="GRPEPROTEIN"/>
</dbReference>
<comment type="subunit">
    <text evidence="3 10">Homodimer.</text>
</comment>
<gene>
    <name evidence="10 14" type="primary">grpE</name>
    <name evidence="14" type="ORF">GM612_01240</name>
</gene>
<dbReference type="EMBL" id="WNJO01000001">
    <property type="protein sequence ID" value="MTV81277.1"/>
    <property type="molecule type" value="Genomic_DNA"/>
</dbReference>
<evidence type="ECO:0000256" key="7">
    <source>
        <dbReference type="ARBA" id="ARBA00053401"/>
    </source>
</evidence>
<dbReference type="RefSeq" id="WP_343031736.1">
    <property type="nucleotide sequence ID" value="NZ_WNJO01000001.1"/>
</dbReference>
<dbReference type="FunFam" id="2.30.22.10:FF:000001">
    <property type="entry name" value="Protein GrpE"/>
    <property type="match status" value="1"/>
</dbReference>